<dbReference type="Pfam" id="PF01053">
    <property type="entry name" value="Cys_Met_Meta_PP"/>
    <property type="match status" value="1"/>
</dbReference>
<dbReference type="InterPro" id="IPR015424">
    <property type="entry name" value="PyrdxlP-dep_Trfase"/>
</dbReference>
<evidence type="ECO:0000313" key="9">
    <source>
        <dbReference type="EMBL" id="KDE39717.1"/>
    </source>
</evidence>
<dbReference type="PANTHER" id="PTHR43797">
    <property type="entry name" value="HOMOCYSTEINE/CYSTEINE SYNTHASE"/>
    <property type="match status" value="1"/>
</dbReference>
<sequence>MKLETLALHAGYSPDPTTKAVAVPIYQTTSYAFDDAQHGADLFDLKVAGNIYTRIMNPTTDVLEQRVAALEGGIAGLAVASGMAAITYTIQTLAESGDNIVSTSELYGGTYNLFAHTLPRQGIQVRFVNKDDFAAIEAQIDSRTKMLYCESVGNPSGGISDIAKLAEIAHRHGIPLVVDNTVPSPALWRPIEQGADIIVTAATKYIGGHGNSIGGVIVDSGKFPWAEHKERFPLLNTPDVSYHGVVYTEAFGPAAFIGRCRVVPLRNMGAALSPMNAFLLIQGLETLSLRMERICENTTKVAQFLEAHPAVSWVNYAGLPSHKDYALAQQYMNGKASGILSFGLKAGREATRRFYDALQIFLRLVNIGDCKSLASIPAETTHRQLNDEELKSAGVSPEMVRLSIGIEHIDDLLADLEQALSKV</sequence>
<dbReference type="OrthoDB" id="9805807at2"/>
<dbReference type="GO" id="GO:0003961">
    <property type="term" value="F:O-acetylhomoserine aminocarboxypropyltransferase activity"/>
    <property type="evidence" value="ECO:0007669"/>
    <property type="project" value="TreeGrafter"/>
</dbReference>
<dbReference type="PIRSF" id="PIRSF001434">
    <property type="entry name" value="CGS"/>
    <property type="match status" value="1"/>
</dbReference>
<dbReference type="STRING" id="267850.ADINL_1757"/>
<protein>
    <recommendedName>
        <fullName evidence="6">O-succinylhomoserine sulfhydrylase</fullName>
    </recommendedName>
</protein>
<organism evidence="9 10">
    <name type="scientific">Nitrincola lacisaponensis</name>
    <dbReference type="NCBI Taxonomy" id="267850"/>
    <lineage>
        <taxon>Bacteria</taxon>
        <taxon>Pseudomonadati</taxon>
        <taxon>Pseudomonadota</taxon>
        <taxon>Gammaproteobacteria</taxon>
        <taxon>Oceanospirillales</taxon>
        <taxon>Oceanospirillaceae</taxon>
        <taxon>Nitrincola</taxon>
    </lineage>
</organism>
<evidence type="ECO:0000256" key="7">
    <source>
        <dbReference type="PIRSR" id="PIRSR001434-2"/>
    </source>
</evidence>
<dbReference type="InterPro" id="IPR015421">
    <property type="entry name" value="PyrdxlP-dep_Trfase_major"/>
</dbReference>
<dbReference type="NCBIfam" id="TIGR01326">
    <property type="entry name" value="OAH_OAS_sulfhy"/>
    <property type="match status" value="1"/>
</dbReference>
<feature type="modified residue" description="N6-(pyridoxal phosphate)lysine" evidence="7">
    <location>
        <position position="204"/>
    </location>
</feature>
<comment type="caution">
    <text evidence="9">The sequence shown here is derived from an EMBL/GenBank/DDBJ whole genome shotgun (WGS) entry which is preliminary data.</text>
</comment>
<dbReference type="RefSeq" id="WP_036546591.1">
    <property type="nucleotide sequence ID" value="NZ_JMSZ01000024.1"/>
</dbReference>
<comment type="similarity">
    <text evidence="5">Belongs to the trans-sulfuration enzymes family. MetZ subfamily.</text>
</comment>
<dbReference type="Proteomes" id="UP000027318">
    <property type="component" value="Unassembled WGS sequence"/>
</dbReference>
<evidence type="ECO:0000256" key="4">
    <source>
        <dbReference type="ARBA" id="ARBA00022898"/>
    </source>
</evidence>
<gene>
    <name evidence="9" type="ORF">ADINL_1757</name>
</gene>
<dbReference type="PATRIC" id="fig|267850.7.peg.1727"/>
<evidence type="ECO:0000256" key="2">
    <source>
        <dbReference type="ARBA" id="ARBA00011881"/>
    </source>
</evidence>
<dbReference type="InterPro" id="IPR054542">
    <property type="entry name" value="Cys_met_metab_PP"/>
</dbReference>
<dbReference type="PANTHER" id="PTHR43797:SF2">
    <property type="entry name" value="HOMOCYSTEINE_CYSTEINE SYNTHASE"/>
    <property type="match status" value="1"/>
</dbReference>
<dbReference type="InterPro" id="IPR015422">
    <property type="entry name" value="PyrdxlP-dep_Trfase_small"/>
</dbReference>
<comment type="cofactor">
    <cofactor evidence="1 8">
        <name>pyridoxal 5'-phosphate</name>
        <dbReference type="ChEBI" id="CHEBI:597326"/>
    </cofactor>
</comment>
<dbReference type="CDD" id="cd00614">
    <property type="entry name" value="CGS_like"/>
    <property type="match status" value="1"/>
</dbReference>
<evidence type="ECO:0000313" key="10">
    <source>
        <dbReference type="Proteomes" id="UP000027318"/>
    </source>
</evidence>
<dbReference type="GO" id="GO:0030170">
    <property type="term" value="F:pyridoxal phosphate binding"/>
    <property type="evidence" value="ECO:0007669"/>
    <property type="project" value="InterPro"/>
</dbReference>
<dbReference type="InterPro" id="IPR006235">
    <property type="entry name" value="OAc-hSer/O-AcSer_sulfhydrylase"/>
</dbReference>
<dbReference type="FunFam" id="3.90.1150.10:FF:000033">
    <property type="entry name" value="Cystathionine gamma-synthase"/>
    <property type="match status" value="1"/>
</dbReference>
<evidence type="ECO:0000256" key="8">
    <source>
        <dbReference type="RuleBase" id="RU362118"/>
    </source>
</evidence>
<evidence type="ECO:0000256" key="5">
    <source>
        <dbReference type="ARBA" id="ARBA00060995"/>
    </source>
</evidence>
<dbReference type="AlphaFoldDB" id="A0A063Y5B1"/>
<proteinExistence type="inferred from homology"/>
<keyword evidence="3 9" id="KW-0808">Transferase</keyword>
<dbReference type="GO" id="GO:0071269">
    <property type="term" value="P:L-homocysteine biosynthetic process"/>
    <property type="evidence" value="ECO:0007669"/>
    <property type="project" value="TreeGrafter"/>
</dbReference>
<comment type="subunit">
    <text evidence="2">Homotetramer.</text>
</comment>
<evidence type="ECO:0000256" key="3">
    <source>
        <dbReference type="ARBA" id="ARBA00022679"/>
    </source>
</evidence>
<evidence type="ECO:0000256" key="1">
    <source>
        <dbReference type="ARBA" id="ARBA00001933"/>
    </source>
</evidence>
<dbReference type="GO" id="GO:0004124">
    <property type="term" value="F:cysteine synthase activity"/>
    <property type="evidence" value="ECO:0007669"/>
    <property type="project" value="TreeGrafter"/>
</dbReference>
<dbReference type="GO" id="GO:0005737">
    <property type="term" value="C:cytoplasm"/>
    <property type="evidence" value="ECO:0007669"/>
    <property type="project" value="TreeGrafter"/>
</dbReference>
<name>A0A063Y5B1_9GAMM</name>
<keyword evidence="4 7" id="KW-0663">Pyridoxal phosphate</keyword>
<dbReference type="Gene3D" id="3.40.640.10">
    <property type="entry name" value="Type I PLP-dependent aspartate aminotransferase-like (Major domain)"/>
    <property type="match status" value="1"/>
</dbReference>
<dbReference type="GO" id="GO:0006535">
    <property type="term" value="P:cysteine biosynthetic process from serine"/>
    <property type="evidence" value="ECO:0007669"/>
    <property type="project" value="TreeGrafter"/>
</dbReference>
<dbReference type="EMBL" id="JMSZ01000024">
    <property type="protein sequence ID" value="KDE39717.1"/>
    <property type="molecule type" value="Genomic_DNA"/>
</dbReference>
<evidence type="ECO:0000256" key="6">
    <source>
        <dbReference type="ARBA" id="ARBA00071157"/>
    </source>
</evidence>
<dbReference type="GO" id="GO:0019346">
    <property type="term" value="P:transsulfuration"/>
    <property type="evidence" value="ECO:0007669"/>
    <property type="project" value="InterPro"/>
</dbReference>
<dbReference type="SUPFAM" id="SSF53383">
    <property type="entry name" value="PLP-dependent transferases"/>
    <property type="match status" value="1"/>
</dbReference>
<accession>A0A063Y5B1</accession>
<dbReference type="FunFam" id="3.40.640.10:FF:000035">
    <property type="entry name" value="O-succinylhomoserine sulfhydrylase"/>
    <property type="match status" value="1"/>
</dbReference>
<dbReference type="Gene3D" id="3.90.1150.10">
    <property type="entry name" value="Aspartate Aminotransferase, domain 1"/>
    <property type="match status" value="1"/>
</dbReference>
<dbReference type="PROSITE" id="PS00868">
    <property type="entry name" value="CYS_MET_METAB_PP"/>
    <property type="match status" value="1"/>
</dbReference>
<reference evidence="9 10" key="1">
    <citation type="journal article" date="2005" name="Int. J. Syst. Evol. Microbiol.">
        <title>Nitrincola lacisaponensis gen. nov., sp. nov., a novel alkaliphilic bacterium isolated from an alkaline, saline lake.</title>
        <authorList>
            <person name="Dimitriu P.A."/>
            <person name="Shukla S.K."/>
            <person name="Conradt J."/>
            <person name="Marquez M.C."/>
            <person name="Ventosa A."/>
            <person name="Maglia A."/>
            <person name="Peyton B.M."/>
            <person name="Pinkart H.C."/>
            <person name="Mormile M.R."/>
        </authorList>
    </citation>
    <scope>NUCLEOTIDE SEQUENCE [LARGE SCALE GENOMIC DNA]</scope>
    <source>
        <strain evidence="9 10">4CA</strain>
    </source>
</reference>
<dbReference type="InterPro" id="IPR000277">
    <property type="entry name" value="Cys/Met-Metab_PyrdxlP-dep_enz"/>
</dbReference>
<keyword evidence="10" id="KW-1185">Reference proteome</keyword>